<comment type="caution">
    <text evidence="4">The sequence shown here is derived from an EMBL/GenBank/DDBJ whole genome shotgun (WGS) entry which is preliminary data.</text>
</comment>
<dbReference type="PANTHER" id="PTHR38429">
    <property type="entry name" value="SEPTATION PROTEIN SPOVG-RELATED"/>
    <property type="match status" value="1"/>
</dbReference>
<dbReference type="RefSeq" id="WP_058723883.1">
    <property type="nucleotide sequence ID" value="NZ_CAQJQL010000189.1"/>
</dbReference>
<evidence type="ECO:0000256" key="2">
    <source>
        <dbReference type="ARBA" id="ARBA00023210"/>
    </source>
</evidence>
<organism evidence="4 5">
    <name type="scientific">Ruthenibacterium lactatiformans</name>
    <dbReference type="NCBI Taxonomy" id="1550024"/>
    <lineage>
        <taxon>Bacteria</taxon>
        <taxon>Bacillati</taxon>
        <taxon>Bacillota</taxon>
        <taxon>Clostridia</taxon>
        <taxon>Eubacteriales</taxon>
        <taxon>Oscillospiraceae</taxon>
        <taxon>Ruthenibacterium</taxon>
    </lineage>
</organism>
<dbReference type="Gene3D" id="3.30.1120.40">
    <property type="entry name" value="Stage V sporulation protein G"/>
    <property type="match status" value="1"/>
</dbReference>
<dbReference type="InterPro" id="IPR007170">
    <property type="entry name" value="SpoVG"/>
</dbReference>
<keyword evidence="1" id="KW-0132">Cell division</keyword>
<sequence length="98" mass="10312">MEIISVKITSVFETGAVKAKANAVLGRFGVRGIKVCEGKSGLFVAMPSYKSAKGKYIDIFFPMDKEAKEELAGAVLRAYAEKQAENAAAAALAGQEPG</sequence>
<reference evidence="4 5" key="1">
    <citation type="submission" date="2015-10" db="EMBL/GenBank/DDBJ databases">
        <title>A novel member of the family Ruminococcaceae isolated from human faeces.</title>
        <authorList>
            <person name="Shkoporov A.N."/>
            <person name="Chaplin A.V."/>
            <person name="Motuzova O.V."/>
            <person name="Kafarskaia L.I."/>
            <person name="Efimov B.A."/>
        </authorList>
    </citation>
    <scope>NUCLEOTIDE SEQUENCE [LARGE SCALE GENOMIC DNA]</scope>
    <source>
        <strain evidence="4 5">668</strain>
    </source>
</reference>
<dbReference type="Pfam" id="PF04026">
    <property type="entry name" value="SpoVG"/>
    <property type="match status" value="1"/>
</dbReference>
<gene>
    <name evidence="4" type="ORF">ASJ35_17080</name>
</gene>
<dbReference type="GO" id="GO:0000917">
    <property type="term" value="P:division septum assembly"/>
    <property type="evidence" value="ECO:0007669"/>
    <property type="project" value="UniProtKB-KW"/>
</dbReference>
<evidence type="ECO:0000313" key="4">
    <source>
        <dbReference type="EMBL" id="KUE74831.1"/>
    </source>
</evidence>
<evidence type="ECO:0008006" key="6">
    <source>
        <dbReference type="Google" id="ProtNLM"/>
    </source>
</evidence>
<accession>A0A0W7TM87</accession>
<dbReference type="InterPro" id="IPR036751">
    <property type="entry name" value="SpoVG_sf"/>
</dbReference>
<proteinExistence type="predicted"/>
<dbReference type="SUPFAM" id="SSF160537">
    <property type="entry name" value="SpoVG-like"/>
    <property type="match status" value="1"/>
</dbReference>
<dbReference type="PANTHER" id="PTHR38429:SF1">
    <property type="entry name" value="SEPTATION PROTEIN SPOVG-RELATED"/>
    <property type="match status" value="1"/>
</dbReference>
<dbReference type="Proteomes" id="UP000053433">
    <property type="component" value="Unassembled WGS sequence"/>
</dbReference>
<dbReference type="GO" id="GO:0030435">
    <property type="term" value="P:sporulation resulting in formation of a cellular spore"/>
    <property type="evidence" value="ECO:0007669"/>
    <property type="project" value="InterPro"/>
</dbReference>
<evidence type="ECO:0000256" key="3">
    <source>
        <dbReference type="ARBA" id="ARBA00023306"/>
    </source>
</evidence>
<name>A0A0W7TM87_9FIRM</name>
<protein>
    <recommendedName>
        <fullName evidence="6">Septation protein spoVG</fullName>
    </recommendedName>
</protein>
<keyword evidence="2" id="KW-0717">Septation</keyword>
<evidence type="ECO:0000256" key="1">
    <source>
        <dbReference type="ARBA" id="ARBA00022618"/>
    </source>
</evidence>
<dbReference type="AlphaFoldDB" id="A0A0W7TM87"/>
<dbReference type="EMBL" id="LMUA01000040">
    <property type="protein sequence ID" value="KUE74831.1"/>
    <property type="molecule type" value="Genomic_DNA"/>
</dbReference>
<keyword evidence="3" id="KW-0131">Cell cycle</keyword>
<evidence type="ECO:0000313" key="5">
    <source>
        <dbReference type="Proteomes" id="UP000053433"/>
    </source>
</evidence>